<protein>
    <submittedName>
        <fullName evidence="2">Uncharacterized protein</fullName>
    </submittedName>
</protein>
<feature type="coiled-coil region" evidence="1">
    <location>
        <begin position="100"/>
        <end position="127"/>
    </location>
</feature>
<proteinExistence type="predicted"/>
<evidence type="ECO:0000313" key="2">
    <source>
        <dbReference type="EMBL" id="QHT05817.1"/>
    </source>
</evidence>
<reference evidence="2" key="1">
    <citation type="journal article" date="2020" name="Nature">
        <title>Giant virus diversity and host interactions through global metagenomics.</title>
        <authorList>
            <person name="Schulz F."/>
            <person name="Roux S."/>
            <person name="Paez-Espino D."/>
            <person name="Jungbluth S."/>
            <person name="Walsh D.A."/>
            <person name="Denef V.J."/>
            <person name="McMahon K.D."/>
            <person name="Konstantinidis K.T."/>
            <person name="Eloe-Fadrosh E.A."/>
            <person name="Kyrpides N.C."/>
            <person name="Woyke T."/>
        </authorList>
    </citation>
    <scope>NUCLEOTIDE SEQUENCE</scope>
    <source>
        <strain evidence="2">GVMAG-M-3300021425-14</strain>
    </source>
</reference>
<dbReference type="EMBL" id="MN739460">
    <property type="protein sequence ID" value="QHT05817.1"/>
    <property type="molecule type" value="Genomic_DNA"/>
</dbReference>
<evidence type="ECO:0000256" key="1">
    <source>
        <dbReference type="SAM" id="Coils"/>
    </source>
</evidence>
<keyword evidence="1" id="KW-0175">Coiled coil</keyword>
<dbReference type="AlphaFoldDB" id="A0A6C0CNL6"/>
<accession>A0A6C0CNL6</accession>
<sequence length="143" mass="16889">MNYFNHCIHYIPEENSEFHNYTNGFVPHLTIHKNLEKPDAEKKLKELKNIEPIEVTLIGEPIIEYVPEYSCLYYNVECVGETPTWFPKDAHISFIYKCGNEITEDEIENLKNKITNKKCLLNNLKIMKLEGDFFNNLFKKNTN</sequence>
<name>A0A6C0CNL6_9ZZZZ</name>
<organism evidence="2">
    <name type="scientific">viral metagenome</name>
    <dbReference type="NCBI Taxonomy" id="1070528"/>
    <lineage>
        <taxon>unclassified sequences</taxon>
        <taxon>metagenomes</taxon>
        <taxon>organismal metagenomes</taxon>
    </lineage>
</organism>